<dbReference type="Proteomes" id="UP000036756">
    <property type="component" value="Unassembled WGS sequence"/>
</dbReference>
<dbReference type="Gene3D" id="3.60.21.10">
    <property type="match status" value="1"/>
</dbReference>
<dbReference type="InterPro" id="IPR026843">
    <property type="entry name" value="SbcD_C"/>
</dbReference>
<dbReference type="InterPro" id="IPR029052">
    <property type="entry name" value="Metallo-depent_PP-like"/>
</dbReference>
<evidence type="ECO:0000313" key="11">
    <source>
        <dbReference type="Proteomes" id="UP000036756"/>
    </source>
</evidence>
<dbReference type="PANTHER" id="PTHR30337">
    <property type="entry name" value="COMPONENT OF ATP-DEPENDENT DSDNA EXONUCLEASE"/>
    <property type="match status" value="1"/>
</dbReference>
<dbReference type="STRING" id="1121307.CLCY_8c00800"/>
<protein>
    <recommendedName>
        <fullName evidence="3 7">Nuclease SbcCD subunit D</fullName>
    </recommendedName>
</protein>
<reference evidence="10 11" key="1">
    <citation type="submission" date="2015-06" db="EMBL/GenBank/DDBJ databases">
        <title>Draft genome sequence of the purine-degrading Clostridium cylindrosporum HC-1 (DSM 605).</title>
        <authorList>
            <person name="Poehlein A."/>
            <person name="Schiel-Bengelsdorf B."/>
            <person name="Bengelsdorf F."/>
            <person name="Daniel R."/>
            <person name="Duerre P."/>
        </authorList>
    </citation>
    <scope>NUCLEOTIDE SEQUENCE [LARGE SCALE GENOMIC DNA]</scope>
    <source>
        <strain evidence="10 11">DSM 605</strain>
    </source>
</reference>
<dbReference type="GO" id="GO:0006260">
    <property type="term" value="P:DNA replication"/>
    <property type="evidence" value="ECO:0007669"/>
    <property type="project" value="UniProtKB-KW"/>
</dbReference>
<proteinExistence type="inferred from homology"/>
<evidence type="ECO:0000256" key="3">
    <source>
        <dbReference type="ARBA" id="ARBA00013365"/>
    </source>
</evidence>
<dbReference type="EMBL" id="LFVU01000001">
    <property type="protein sequence ID" value="KMT23343.1"/>
    <property type="molecule type" value="Genomic_DNA"/>
</dbReference>
<dbReference type="Pfam" id="PF00149">
    <property type="entry name" value="Metallophos"/>
    <property type="match status" value="1"/>
</dbReference>
<evidence type="ECO:0000313" key="10">
    <source>
        <dbReference type="EMBL" id="KMT23343.1"/>
    </source>
</evidence>
<evidence type="ECO:0000256" key="2">
    <source>
        <dbReference type="ARBA" id="ARBA00011322"/>
    </source>
</evidence>
<keyword evidence="5 7" id="KW-0378">Hydrolase</keyword>
<organism evidence="10 11">
    <name type="scientific">Clostridium cylindrosporum DSM 605</name>
    <dbReference type="NCBI Taxonomy" id="1121307"/>
    <lineage>
        <taxon>Bacteria</taxon>
        <taxon>Bacillati</taxon>
        <taxon>Bacillota</taxon>
        <taxon>Clostridia</taxon>
        <taxon>Eubacteriales</taxon>
        <taxon>Clostridiaceae</taxon>
        <taxon>Clostridium</taxon>
    </lineage>
</organism>
<feature type="domain" description="Calcineurin-like phosphoesterase" evidence="8">
    <location>
        <begin position="1"/>
        <end position="216"/>
    </location>
</feature>
<comment type="caution">
    <text evidence="10">The sequence shown here is derived from an EMBL/GenBank/DDBJ whole genome shotgun (WGS) entry which is preliminary data.</text>
</comment>
<dbReference type="InterPro" id="IPR041796">
    <property type="entry name" value="Mre11_N"/>
</dbReference>
<sequence>MKLIHTGDLHIGKIIHEFSMLEDQRFALNNLIELIKEEKPDVLVIAGDLYDRSVPPADAVEVLSDFFTKVIKETNTKIMTIAGNHDSSERLSFLQRVLEGEGLYIEGAFSGDVKKVTLSDESGEVDFYLLPYTDPSEVRKLYKRSDVKSHEDALKCIIDNINIDKRSVLIAHAFVGASSMEVCDSERPLNIGNAEIVSPIIFKDFTYTALGHLHRPQRAGSDNIRYSGSLLKYSVSEAKQDKSVSIVTIDGDGKVEVTLKKLSLKRDLRVIRGYLNDLIDPDSYEGENLDDYIFAELLDEGELIDPIGSLRGVYNNVLGLKKVSKGKSDVSLDSARNYREKGIDELFIDFYLEFNEEIDDKRKDEMLKVIKSSVAEVSL</sequence>
<evidence type="ECO:0000259" key="8">
    <source>
        <dbReference type="Pfam" id="PF00149"/>
    </source>
</evidence>
<dbReference type="AlphaFoldDB" id="A0A0J8DGN0"/>
<dbReference type="PANTHER" id="PTHR30337:SF0">
    <property type="entry name" value="NUCLEASE SBCCD SUBUNIT D"/>
    <property type="match status" value="1"/>
</dbReference>
<dbReference type="GO" id="GO:0004519">
    <property type="term" value="F:endonuclease activity"/>
    <property type="evidence" value="ECO:0007669"/>
    <property type="project" value="UniProtKB-KW"/>
</dbReference>
<evidence type="ECO:0000256" key="7">
    <source>
        <dbReference type="RuleBase" id="RU363069"/>
    </source>
</evidence>
<dbReference type="GO" id="GO:0008408">
    <property type="term" value="F:3'-5' exonuclease activity"/>
    <property type="evidence" value="ECO:0007669"/>
    <property type="project" value="InterPro"/>
</dbReference>
<dbReference type="RefSeq" id="WP_053083204.1">
    <property type="nucleotide sequence ID" value="NZ_LFVU01000001.1"/>
</dbReference>
<keyword evidence="6 7" id="KW-0269">Exonuclease</keyword>
<dbReference type="CDD" id="cd00840">
    <property type="entry name" value="MPP_Mre11_N"/>
    <property type="match status" value="1"/>
</dbReference>
<dbReference type="NCBIfam" id="TIGR00619">
    <property type="entry name" value="sbcd"/>
    <property type="match status" value="1"/>
</dbReference>
<dbReference type="SUPFAM" id="SSF56300">
    <property type="entry name" value="Metallo-dependent phosphatases"/>
    <property type="match status" value="1"/>
</dbReference>
<keyword evidence="11" id="KW-1185">Reference proteome</keyword>
<dbReference type="OrthoDB" id="9773856at2"/>
<accession>A0A0J8DGN0</accession>
<evidence type="ECO:0000256" key="5">
    <source>
        <dbReference type="ARBA" id="ARBA00022801"/>
    </source>
</evidence>
<keyword evidence="7" id="KW-0233">DNA recombination</keyword>
<dbReference type="Pfam" id="PF12320">
    <property type="entry name" value="SbcD_C"/>
    <property type="match status" value="1"/>
</dbReference>
<keyword evidence="7" id="KW-0235">DNA replication</keyword>
<evidence type="ECO:0000259" key="9">
    <source>
        <dbReference type="Pfam" id="PF12320"/>
    </source>
</evidence>
<comment type="similarity">
    <text evidence="1 7">Belongs to the SbcD family.</text>
</comment>
<gene>
    <name evidence="7 10" type="primary">sbcD</name>
    <name evidence="10" type="ORF">CLCY_8c00800</name>
</gene>
<dbReference type="InterPro" id="IPR004843">
    <property type="entry name" value="Calcineurin-like_PHP"/>
</dbReference>
<comment type="function">
    <text evidence="7">SbcCD cleaves DNA hairpin structures. These structures can inhibit DNA replication and are intermediates in certain DNA recombination reactions. The complex acts as a 3'-&gt;5' double strand exonuclease that can open hairpins. It also has a 5' single-strand endonuclease activity.</text>
</comment>
<evidence type="ECO:0000256" key="1">
    <source>
        <dbReference type="ARBA" id="ARBA00010555"/>
    </source>
</evidence>
<dbReference type="InterPro" id="IPR050535">
    <property type="entry name" value="DNA_Repair-Maintenance_Comp"/>
</dbReference>
<keyword evidence="7" id="KW-0255">Endonuclease</keyword>
<evidence type="ECO:0000256" key="6">
    <source>
        <dbReference type="ARBA" id="ARBA00022839"/>
    </source>
</evidence>
<dbReference type="InterPro" id="IPR004593">
    <property type="entry name" value="SbcD"/>
</dbReference>
<feature type="domain" description="Nuclease SbcCD subunit D C-terminal" evidence="9">
    <location>
        <begin position="266"/>
        <end position="351"/>
    </location>
</feature>
<dbReference type="PATRIC" id="fig|1121307.3.peg.2536"/>
<dbReference type="GO" id="GO:0006310">
    <property type="term" value="P:DNA recombination"/>
    <property type="evidence" value="ECO:0007669"/>
    <property type="project" value="UniProtKB-KW"/>
</dbReference>
<comment type="subunit">
    <text evidence="2 7">Heterodimer of SbcC and SbcD.</text>
</comment>
<name>A0A0J8DGN0_CLOCY</name>
<keyword evidence="4 7" id="KW-0540">Nuclease</keyword>
<evidence type="ECO:0000256" key="4">
    <source>
        <dbReference type="ARBA" id="ARBA00022722"/>
    </source>
</evidence>